<dbReference type="CDD" id="cd15532">
    <property type="entry name" value="PHD2_CHD_II"/>
    <property type="match status" value="1"/>
</dbReference>
<evidence type="ECO:0000256" key="4">
    <source>
        <dbReference type="PROSITE-ProRule" id="PRU00146"/>
    </source>
</evidence>
<dbReference type="InterPro" id="IPR001965">
    <property type="entry name" value="Znf_PHD"/>
</dbReference>
<dbReference type="InterPro" id="IPR019787">
    <property type="entry name" value="Znf_PHD-finger"/>
</dbReference>
<dbReference type="SMART" id="SM00249">
    <property type="entry name" value="PHD"/>
    <property type="match status" value="1"/>
</dbReference>
<dbReference type="InterPro" id="IPR042163">
    <property type="entry name" value="PHF12"/>
</dbReference>
<feature type="region of interest" description="Disordered" evidence="5">
    <location>
        <begin position="463"/>
        <end position="482"/>
    </location>
</feature>
<keyword evidence="1" id="KW-0479">Metal-binding</keyword>
<evidence type="ECO:0000313" key="7">
    <source>
        <dbReference type="EMBL" id="KAK9866623.1"/>
    </source>
</evidence>
<dbReference type="InterPro" id="IPR011011">
    <property type="entry name" value="Znf_FYVE_PHD"/>
</dbReference>
<dbReference type="InterPro" id="IPR016181">
    <property type="entry name" value="Acyl_CoA_acyltransferase"/>
</dbReference>
<dbReference type="GO" id="GO:0005634">
    <property type="term" value="C:nucleus"/>
    <property type="evidence" value="ECO:0007669"/>
    <property type="project" value="TreeGrafter"/>
</dbReference>
<gene>
    <name evidence="7" type="ORF">WJX84_000859</name>
</gene>
<feature type="region of interest" description="Disordered" evidence="5">
    <location>
        <begin position="636"/>
        <end position="679"/>
    </location>
</feature>
<feature type="compositionally biased region" description="Low complexity" evidence="5">
    <location>
        <begin position="789"/>
        <end position="798"/>
    </location>
</feature>
<dbReference type="Proteomes" id="UP001485043">
    <property type="component" value="Unassembled WGS sequence"/>
</dbReference>
<evidence type="ECO:0000256" key="5">
    <source>
        <dbReference type="SAM" id="MobiDB-lite"/>
    </source>
</evidence>
<feature type="compositionally biased region" description="Basic and acidic residues" evidence="5">
    <location>
        <begin position="947"/>
        <end position="961"/>
    </location>
</feature>
<name>A0AAW1TCP5_9CHLO</name>
<feature type="region of interest" description="Disordered" evidence="5">
    <location>
        <begin position="239"/>
        <end position="258"/>
    </location>
</feature>
<feature type="compositionally biased region" description="Basic and acidic residues" evidence="5">
    <location>
        <begin position="1063"/>
        <end position="1075"/>
    </location>
</feature>
<dbReference type="PROSITE" id="PS50016">
    <property type="entry name" value="ZF_PHD_2"/>
    <property type="match status" value="1"/>
</dbReference>
<protein>
    <recommendedName>
        <fullName evidence="6">PHD-type domain-containing protein</fullName>
    </recommendedName>
</protein>
<dbReference type="PANTHER" id="PTHR46309:SF1">
    <property type="entry name" value="PHD FINGER PROTEIN 12"/>
    <property type="match status" value="1"/>
</dbReference>
<feature type="region of interest" description="Disordered" evidence="5">
    <location>
        <begin position="183"/>
        <end position="225"/>
    </location>
</feature>
<dbReference type="GO" id="GO:0006357">
    <property type="term" value="P:regulation of transcription by RNA polymerase II"/>
    <property type="evidence" value="ECO:0007669"/>
    <property type="project" value="TreeGrafter"/>
</dbReference>
<comment type="caution">
    <text evidence="7">The sequence shown here is derived from an EMBL/GenBank/DDBJ whole genome shotgun (WGS) entry which is preliminary data.</text>
</comment>
<dbReference type="SUPFAM" id="SSF55729">
    <property type="entry name" value="Acyl-CoA N-acyltransferases (Nat)"/>
    <property type="match status" value="1"/>
</dbReference>
<feature type="compositionally biased region" description="Low complexity" evidence="5">
    <location>
        <begin position="1185"/>
        <end position="1197"/>
    </location>
</feature>
<accession>A0AAW1TCP5</accession>
<dbReference type="Pfam" id="PF23209">
    <property type="entry name" value="IDM1_C"/>
    <property type="match status" value="1"/>
</dbReference>
<dbReference type="InterPro" id="IPR013083">
    <property type="entry name" value="Znf_RING/FYVE/PHD"/>
</dbReference>
<keyword evidence="2 4" id="KW-0863">Zinc-finger</keyword>
<feature type="region of interest" description="Disordered" evidence="5">
    <location>
        <begin position="285"/>
        <end position="387"/>
    </location>
</feature>
<reference evidence="7 8" key="1">
    <citation type="journal article" date="2024" name="Nat. Commun.">
        <title>Phylogenomics reveals the evolutionary origins of lichenization in chlorophyte algae.</title>
        <authorList>
            <person name="Puginier C."/>
            <person name="Libourel C."/>
            <person name="Otte J."/>
            <person name="Skaloud P."/>
            <person name="Haon M."/>
            <person name="Grisel S."/>
            <person name="Petersen M."/>
            <person name="Berrin J.G."/>
            <person name="Delaux P.M."/>
            <person name="Dal Grande F."/>
            <person name="Keller J."/>
        </authorList>
    </citation>
    <scope>NUCLEOTIDE SEQUENCE [LARGE SCALE GENOMIC DNA]</scope>
    <source>
        <strain evidence="7 8">SAG 2523</strain>
    </source>
</reference>
<sequence length="1363" mass="140241">MLRKGLLQEGEVLRYKRHGKVHAVAIVDLAQQCLRLPRGEIIKGFSKFEDHAGSQAHRPCEFSLTLANQKVQDIIQSYQQKIGAQPVSDQPPAESSGNWQDMECPAFHAAEHPDDFNDEFCHICALQGDLLCCEGCPAVAHAVCLGLTEAPQGDWYCPLCTCRLCGSAAFGPLFKPPSQVAWIPAQASPPESPTDRTAEQPAAPSAMGAGVDASSRSPLQPASMPGIAAQNLGELQSATIPAGQEPPPVVDTPKDAAAGEPAALSAAHLGDAAGVRQLVQPESMPERINANGGPQGASAPNGKIAASLQSGPRQAPAGSLASLPDRSMPQPAFRTSEQAAGGELATAGEQPIWDPPSPREIGPGTHSDTPMLSSVPGAPKQPAAVASPSEPIDIATVQSDQRVLCPSSSRSFHFGCLPPSAQVHLCGWAPASLGPTKGILALAQPHMDAAHADGSLQSVELCSSAQPEAHDPVAPQSSQDPAREGCDFSGFHTAVLLSGGSLVSVALVRVLGQEAAEVPIVATRLQARNRGLARCLLTALEHSLMHIGVARIAMPAIRAAGKQAGFGGGSELASLGWGGRMGYGLLFLPESQALCSLPLLRFPGKPLLCKRLTPAALPQVPAAEALAAPILPDPAQADVARSPAKQEDGSKPARAALPGNAKQEVSTPTGAAEGARQDGHNDVKPLVELCNAQLASPARSPAHKPTHGSASSGPPTRSKSTDSKWPSSPGRVKQNDGAARRASVSRQGPSAGSAGKSRKRAGPPRDAAEGLPAKRGKSDARAVNVLAASRSTPSTKGPGSPPMSPKRGPGRPRKTPAAADPTGPVALTAAEVPGSRATDPLQQQQRGRPSPAPRNQPALAVARGAQQGVASPQRRSGGARSPVGSPTRGHGSETRPAPRGHSNGAPASGAPAQKGRSDEYLAGRPGPEAAPAPPSKESHHRAAANARWERHRAEKKRKLEGVPDTTSPSTSPPGSPAARQNAGVPQSFKGRKTRSSQLPNPTPAELEEGELPSDENQGLDQKPVSAVDPGHDELPSDGSGEPGAHQAPVDARHLEGPAIAATEPHEAPPSDESHGGKVSASAEPHGGPQTRNVQGETEAGMPKGQGDKQTEAAAAGVEPIRDLEAEGPQRAGAKPLADPQTEGPHSVAAAVAPKGRTDKRKSRELAQLLDHQGVDYGTSSKSCRTHGGTTRTRGAGANSPDGAPLAQRPASGKQPTLSTPGEKGKVHASAALDADPVLPGCDARLPNRSPEGGLLVDASTDTLAIPSSGAHLSESKADIEPSDAARAAGMPNSRGGLPPLEVVDRGKCTATAAEHPNSSLRSAGCVRPRLYSLMGYKPAASLRRHRSMLRYLLLRNSPESGSP</sequence>
<feature type="compositionally biased region" description="Polar residues" evidence="5">
    <location>
        <begin position="708"/>
        <end position="726"/>
    </location>
</feature>
<dbReference type="Gene3D" id="3.30.40.10">
    <property type="entry name" value="Zinc/RING finger domain, C3HC4 (zinc finger)"/>
    <property type="match status" value="1"/>
</dbReference>
<evidence type="ECO:0000259" key="6">
    <source>
        <dbReference type="PROSITE" id="PS50016"/>
    </source>
</evidence>
<dbReference type="GO" id="GO:0008270">
    <property type="term" value="F:zinc ion binding"/>
    <property type="evidence" value="ECO:0007669"/>
    <property type="project" value="UniProtKB-KW"/>
</dbReference>
<keyword evidence="8" id="KW-1185">Reference proteome</keyword>
<evidence type="ECO:0000313" key="8">
    <source>
        <dbReference type="Proteomes" id="UP001485043"/>
    </source>
</evidence>
<dbReference type="Pfam" id="PF00628">
    <property type="entry name" value="PHD"/>
    <property type="match status" value="1"/>
</dbReference>
<evidence type="ECO:0000256" key="2">
    <source>
        <dbReference type="ARBA" id="ARBA00022771"/>
    </source>
</evidence>
<evidence type="ECO:0000256" key="3">
    <source>
        <dbReference type="ARBA" id="ARBA00022833"/>
    </source>
</evidence>
<keyword evidence="3" id="KW-0862">Zinc</keyword>
<proteinExistence type="predicted"/>
<feature type="region of interest" description="Disordered" evidence="5">
    <location>
        <begin position="695"/>
        <end position="1301"/>
    </location>
</feature>
<dbReference type="EMBL" id="JALJOV010000146">
    <property type="protein sequence ID" value="KAK9866623.1"/>
    <property type="molecule type" value="Genomic_DNA"/>
</dbReference>
<feature type="domain" description="PHD-type" evidence="6">
    <location>
        <begin position="118"/>
        <end position="163"/>
    </location>
</feature>
<dbReference type="PANTHER" id="PTHR46309">
    <property type="entry name" value="PHD FINGER PROTEIN 12"/>
    <property type="match status" value="1"/>
</dbReference>
<dbReference type="InterPro" id="IPR056511">
    <property type="entry name" value="IDM1_C"/>
</dbReference>
<dbReference type="GO" id="GO:0003714">
    <property type="term" value="F:transcription corepressor activity"/>
    <property type="evidence" value="ECO:0007669"/>
    <property type="project" value="InterPro"/>
</dbReference>
<evidence type="ECO:0000256" key="1">
    <source>
        <dbReference type="ARBA" id="ARBA00022723"/>
    </source>
</evidence>
<dbReference type="SUPFAM" id="SSF57903">
    <property type="entry name" value="FYVE/PHD zinc finger"/>
    <property type="match status" value="1"/>
</dbReference>
<organism evidence="7 8">
    <name type="scientific">Apatococcus fuscideae</name>
    <dbReference type="NCBI Taxonomy" id="2026836"/>
    <lineage>
        <taxon>Eukaryota</taxon>
        <taxon>Viridiplantae</taxon>
        <taxon>Chlorophyta</taxon>
        <taxon>core chlorophytes</taxon>
        <taxon>Trebouxiophyceae</taxon>
        <taxon>Chlorellales</taxon>
        <taxon>Chlorellaceae</taxon>
        <taxon>Apatococcus</taxon>
    </lineage>
</organism>